<name>A0ABN2F065_9ACTN</name>
<sequence>MYAKHIAAIARTSTVDLHTLPPHAYDSTLPEQLVGHGDSGLLISNFFADSAVTAEKQGYHAWISAAGQDPGLLAARTRCSIPVVGYGDVVWQAARAEQHRLGVLGFHPGLREPITANIAAASAPLARYHVVEHGPELVTRALNGSFDPLLNAYSQAAAQAAQAGAQWLVPAEGIVNEIFVHLDLHEIEGLPVIDPGGWAIKQAEHLCELRSLRIVARPTTGYWRSRTPEPLLERLQQALQPERTSR</sequence>
<dbReference type="Proteomes" id="UP001500064">
    <property type="component" value="Unassembled WGS sequence"/>
</dbReference>
<dbReference type="InterPro" id="IPR053714">
    <property type="entry name" value="Iso_Racemase_Enz_sf"/>
</dbReference>
<accession>A0ABN2F065</accession>
<organism evidence="2 3">
    <name type="scientific">Nonomuraea maheshkhaliensis</name>
    <dbReference type="NCBI Taxonomy" id="419590"/>
    <lineage>
        <taxon>Bacteria</taxon>
        <taxon>Bacillati</taxon>
        <taxon>Actinomycetota</taxon>
        <taxon>Actinomycetes</taxon>
        <taxon>Streptosporangiales</taxon>
        <taxon>Streptosporangiaceae</taxon>
        <taxon>Nonomuraea</taxon>
    </lineage>
</organism>
<evidence type="ECO:0000256" key="1">
    <source>
        <dbReference type="ARBA" id="ARBA00038414"/>
    </source>
</evidence>
<protein>
    <submittedName>
        <fullName evidence="2">Uncharacterized protein</fullName>
    </submittedName>
</protein>
<proteinExistence type="inferred from homology"/>
<reference evidence="2 3" key="1">
    <citation type="journal article" date="2019" name="Int. J. Syst. Evol. Microbiol.">
        <title>The Global Catalogue of Microorganisms (GCM) 10K type strain sequencing project: providing services to taxonomists for standard genome sequencing and annotation.</title>
        <authorList>
            <consortium name="The Broad Institute Genomics Platform"/>
            <consortium name="The Broad Institute Genome Sequencing Center for Infectious Disease"/>
            <person name="Wu L."/>
            <person name="Ma J."/>
        </authorList>
    </citation>
    <scope>NUCLEOTIDE SEQUENCE [LARGE SCALE GENOMIC DNA]</scope>
    <source>
        <strain evidence="2 3">JCM 13929</strain>
    </source>
</reference>
<keyword evidence="3" id="KW-1185">Reference proteome</keyword>
<evidence type="ECO:0000313" key="3">
    <source>
        <dbReference type="Proteomes" id="UP001500064"/>
    </source>
</evidence>
<evidence type="ECO:0000313" key="2">
    <source>
        <dbReference type="EMBL" id="GAA1624649.1"/>
    </source>
</evidence>
<comment type="caution">
    <text evidence="2">The sequence shown here is derived from an EMBL/GenBank/DDBJ whole genome shotgun (WGS) entry which is preliminary data.</text>
</comment>
<gene>
    <name evidence="2" type="ORF">GCM10009733_021700</name>
</gene>
<dbReference type="InterPro" id="IPR015942">
    <property type="entry name" value="Asp/Glu/hydantoin_racemase"/>
</dbReference>
<comment type="similarity">
    <text evidence="1">Belongs to the HyuE racemase family.</text>
</comment>
<dbReference type="Pfam" id="PF01177">
    <property type="entry name" value="Asp_Glu_race"/>
    <property type="match status" value="1"/>
</dbReference>
<dbReference type="EMBL" id="BAAAMU010000011">
    <property type="protein sequence ID" value="GAA1624649.1"/>
    <property type="molecule type" value="Genomic_DNA"/>
</dbReference>
<dbReference type="Gene3D" id="3.40.50.12500">
    <property type="match status" value="1"/>
</dbReference>
<dbReference type="RefSeq" id="WP_346103656.1">
    <property type="nucleotide sequence ID" value="NZ_BAAAMU010000011.1"/>
</dbReference>